<dbReference type="Proteomes" id="UP000297385">
    <property type="component" value="Unassembled WGS sequence"/>
</dbReference>
<evidence type="ECO:0000256" key="1">
    <source>
        <dbReference type="SAM" id="Phobius"/>
    </source>
</evidence>
<dbReference type="AlphaFoldDB" id="A0A4Y8MIZ4"/>
<comment type="caution">
    <text evidence="2">The sequence shown here is derived from an EMBL/GenBank/DDBJ whole genome shotgun (WGS) entry which is preliminary data.</text>
</comment>
<evidence type="ECO:0000313" key="3">
    <source>
        <dbReference type="Proteomes" id="UP000297385"/>
    </source>
</evidence>
<reference evidence="2 3" key="1">
    <citation type="submission" date="2019-03" db="EMBL/GenBank/DDBJ databases">
        <title>Complete Genome Sequence of Paraburkholderia dipogonis ICMP 19430T, a Nitrogen-fixing Symbiont of the South African Invasive Legume Dipogon lignosus in New Zealand.</title>
        <authorList>
            <person name="De Meyer S.E."/>
        </authorList>
    </citation>
    <scope>NUCLEOTIDE SEQUENCE [LARGE SCALE GENOMIC DNA]</scope>
    <source>
        <strain evidence="2 3">ICMP 19430</strain>
    </source>
</reference>
<feature type="transmembrane region" description="Helical" evidence="1">
    <location>
        <begin position="149"/>
        <end position="170"/>
    </location>
</feature>
<protein>
    <submittedName>
        <fullName evidence="2">DUF2975 domain-containing protein</fullName>
    </submittedName>
</protein>
<sequence>MESKLKEWGPGSGIWRHSNLRPITWMFGAWAVYSIVFQPIQVALGLVNSTWKIGGGPGIPYLHFPMLTLAILIGSCLAKLTVVIVVYKALRLVFGNAGQNNKLLSRRNASALRRIGRLLLIFSALDLLTFPVAYLSLALLDPRVQFEVSVFLFLALVTPPDKLVLAGLALGSAEVLKRGAALDEEANLTI</sequence>
<feature type="transmembrane region" description="Helical" evidence="1">
    <location>
        <begin position="67"/>
        <end position="94"/>
    </location>
</feature>
<dbReference type="Pfam" id="PF11188">
    <property type="entry name" value="DUF2975"/>
    <property type="match status" value="1"/>
</dbReference>
<proteinExistence type="predicted"/>
<feature type="transmembrane region" description="Helical" evidence="1">
    <location>
        <begin position="115"/>
        <end position="137"/>
    </location>
</feature>
<dbReference type="GeneID" id="97309246"/>
<dbReference type="EMBL" id="SNVI01000005">
    <property type="protein sequence ID" value="TFE37450.1"/>
    <property type="molecule type" value="Genomic_DNA"/>
</dbReference>
<evidence type="ECO:0000313" key="2">
    <source>
        <dbReference type="EMBL" id="TFE37450.1"/>
    </source>
</evidence>
<dbReference type="InterPro" id="IPR021354">
    <property type="entry name" value="DUF2975"/>
</dbReference>
<keyword evidence="1" id="KW-0472">Membrane</keyword>
<keyword evidence="1" id="KW-0812">Transmembrane</keyword>
<name>A0A4Y8MIZ4_9BURK</name>
<feature type="transmembrane region" description="Helical" evidence="1">
    <location>
        <begin position="25"/>
        <end position="47"/>
    </location>
</feature>
<keyword evidence="1" id="KW-1133">Transmembrane helix</keyword>
<organism evidence="2 3">
    <name type="scientific">Paraburkholderia dipogonis</name>
    <dbReference type="NCBI Taxonomy" id="1211383"/>
    <lineage>
        <taxon>Bacteria</taxon>
        <taxon>Pseudomonadati</taxon>
        <taxon>Pseudomonadota</taxon>
        <taxon>Betaproteobacteria</taxon>
        <taxon>Burkholderiales</taxon>
        <taxon>Burkholderiaceae</taxon>
        <taxon>Paraburkholderia</taxon>
    </lineage>
</organism>
<dbReference type="RefSeq" id="WP_134465979.1">
    <property type="nucleotide sequence ID" value="NZ_JBHMFL010000057.1"/>
</dbReference>
<gene>
    <name evidence="2" type="ORF">E2553_38965</name>
</gene>
<accession>A0A4Y8MIZ4</accession>